<dbReference type="Proteomes" id="UP001595974">
    <property type="component" value="Unassembled WGS sequence"/>
</dbReference>
<feature type="region of interest" description="Disordered" evidence="1">
    <location>
        <begin position="126"/>
        <end position="145"/>
    </location>
</feature>
<dbReference type="InterPro" id="IPR001387">
    <property type="entry name" value="Cro/C1-type_HTH"/>
</dbReference>
<evidence type="ECO:0000256" key="1">
    <source>
        <dbReference type="SAM" id="MobiDB-lite"/>
    </source>
</evidence>
<sequence length="145" mass="16092">MNQPIEQAGNPSDGRPTFQERLRVERERLGMSQEAFGMLGGVSKASQWMYEQGRHWPTTEYLESLRQHRVDVGYLATGIRQDTETLRHALGFVLKLARQEGRSFSDEQLVSVFLAVIEAASGVTRPDLGDRNAASGTEVTQGGGR</sequence>
<feature type="compositionally biased region" description="Polar residues" evidence="1">
    <location>
        <begin position="134"/>
        <end position="145"/>
    </location>
</feature>
<name>A0ABW1AW50_9RHOO</name>
<organism evidence="3 4">
    <name type="scientific">Thauera sinica</name>
    <dbReference type="NCBI Taxonomy" id="2665146"/>
    <lineage>
        <taxon>Bacteria</taxon>
        <taxon>Pseudomonadati</taxon>
        <taxon>Pseudomonadota</taxon>
        <taxon>Betaproteobacteria</taxon>
        <taxon>Rhodocyclales</taxon>
        <taxon>Zoogloeaceae</taxon>
        <taxon>Thauera</taxon>
    </lineage>
</organism>
<feature type="domain" description="HTH cro/C1-type" evidence="2">
    <location>
        <begin position="22"/>
        <end position="75"/>
    </location>
</feature>
<dbReference type="Gene3D" id="1.10.260.40">
    <property type="entry name" value="lambda repressor-like DNA-binding domains"/>
    <property type="match status" value="1"/>
</dbReference>
<comment type="caution">
    <text evidence="3">The sequence shown here is derived from an EMBL/GenBank/DDBJ whole genome shotgun (WGS) entry which is preliminary data.</text>
</comment>
<dbReference type="SUPFAM" id="SSF47413">
    <property type="entry name" value="lambda repressor-like DNA-binding domains"/>
    <property type="match status" value="1"/>
</dbReference>
<dbReference type="RefSeq" id="WP_157748562.1">
    <property type="nucleotide sequence ID" value="NZ_JBHSOG010000093.1"/>
</dbReference>
<evidence type="ECO:0000313" key="3">
    <source>
        <dbReference type="EMBL" id="MFC5771241.1"/>
    </source>
</evidence>
<dbReference type="PROSITE" id="PS50943">
    <property type="entry name" value="HTH_CROC1"/>
    <property type="match status" value="1"/>
</dbReference>
<dbReference type="Pfam" id="PF13560">
    <property type="entry name" value="HTH_31"/>
    <property type="match status" value="1"/>
</dbReference>
<dbReference type="InterPro" id="IPR010982">
    <property type="entry name" value="Lambda_DNA-bd_dom_sf"/>
</dbReference>
<protein>
    <submittedName>
        <fullName evidence="3">Helix-turn-helix domain-containing protein</fullName>
    </submittedName>
</protein>
<evidence type="ECO:0000259" key="2">
    <source>
        <dbReference type="PROSITE" id="PS50943"/>
    </source>
</evidence>
<proteinExistence type="predicted"/>
<dbReference type="EMBL" id="JBHSOG010000093">
    <property type="protein sequence ID" value="MFC5771241.1"/>
    <property type="molecule type" value="Genomic_DNA"/>
</dbReference>
<gene>
    <name evidence="3" type="ORF">ACFPTN_17815</name>
</gene>
<accession>A0ABW1AW50</accession>
<dbReference type="CDD" id="cd00093">
    <property type="entry name" value="HTH_XRE"/>
    <property type="match status" value="1"/>
</dbReference>
<keyword evidence="4" id="KW-1185">Reference proteome</keyword>
<evidence type="ECO:0000313" key="4">
    <source>
        <dbReference type="Proteomes" id="UP001595974"/>
    </source>
</evidence>
<reference evidence="4" key="1">
    <citation type="journal article" date="2019" name="Int. J. Syst. Evol. Microbiol.">
        <title>The Global Catalogue of Microorganisms (GCM) 10K type strain sequencing project: providing services to taxonomists for standard genome sequencing and annotation.</title>
        <authorList>
            <consortium name="The Broad Institute Genomics Platform"/>
            <consortium name="The Broad Institute Genome Sequencing Center for Infectious Disease"/>
            <person name="Wu L."/>
            <person name="Ma J."/>
        </authorList>
    </citation>
    <scope>NUCLEOTIDE SEQUENCE [LARGE SCALE GENOMIC DNA]</scope>
    <source>
        <strain evidence="4">SHR3</strain>
    </source>
</reference>